<dbReference type="Gene3D" id="1.10.220.60">
    <property type="entry name" value="GRIP domain"/>
    <property type="match status" value="1"/>
</dbReference>
<dbReference type="PROSITE" id="PS50913">
    <property type="entry name" value="GRIP"/>
    <property type="match status" value="1"/>
</dbReference>
<organism evidence="5 6">
    <name type="scientific">Hyalella azteca</name>
    <name type="common">Amphipod</name>
    <dbReference type="NCBI Taxonomy" id="294128"/>
    <lineage>
        <taxon>Eukaryota</taxon>
        <taxon>Metazoa</taxon>
        <taxon>Ecdysozoa</taxon>
        <taxon>Arthropoda</taxon>
        <taxon>Crustacea</taxon>
        <taxon>Multicrustacea</taxon>
        <taxon>Malacostraca</taxon>
        <taxon>Eumalacostraca</taxon>
        <taxon>Peracarida</taxon>
        <taxon>Amphipoda</taxon>
        <taxon>Senticaudata</taxon>
        <taxon>Talitrida</taxon>
        <taxon>Talitroidea</taxon>
        <taxon>Hyalellidae</taxon>
        <taxon>Hyalella</taxon>
    </lineage>
</organism>
<feature type="domain" description="GRIP" evidence="4">
    <location>
        <begin position="734"/>
        <end position="783"/>
    </location>
</feature>
<evidence type="ECO:0000256" key="2">
    <source>
        <dbReference type="SAM" id="Coils"/>
    </source>
</evidence>
<feature type="region of interest" description="Disordered" evidence="3">
    <location>
        <begin position="64"/>
        <end position="140"/>
    </location>
</feature>
<dbReference type="GeneID" id="108668900"/>
<dbReference type="InterPro" id="IPR051952">
    <property type="entry name" value="Golgi-autophagy_related"/>
</dbReference>
<evidence type="ECO:0000259" key="4">
    <source>
        <dbReference type="PROSITE" id="PS50913"/>
    </source>
</evidence>
<dbReference type="GO" id="GO:0005794">
    <property type="term" value="C:Golgi apparatus"/>
    <property type="evidence" value="ECO:0007669"/>
    <property type="project" value="TreeGrafter"/>
</dbReference>
<dbReference type="AlphaFoldDB" id="A0A8B7NDH1"/>
<reference evidence="6" key="1">
    <citation type="submission" date="2025-08" db="UniProtKB">
        <authorList>
            <consortium name="RefSeq"/>
        </authorList>
    </citation>
    <scope>IDENTIFICATION</scope>
    <source>
        <tissue evidence="6">Whole organism</tissue>
    </source>
</reference>
<dbReference type="Pfam" id="PF01465">
    <property type="entry name" value="GRIP"/>
    <property type="match status" value="1"/>
</dbReference>
<dbReference type="OMA" id="VMDAHKE"/>
<evidence type="ECO:0000256" key="3">
    <source>
        <dbReference type="SAM" id="MobiDB-lite"/>
    </source>
</evidence>
<keyword evidence="5" id="KW-1185">Reference proteome</keyword>
<dbReference type="Proteomes" id="UP000694843">
    <property type="component" value="Unplaced"/>
</dbReference>
<evidence type="ECO:0000256" key="1">
    <source>
        <dbReference type="ARBA" id="ARBA00023054"/>
    </source>
</evidence>
<evidence type="ECO:0000313" key="5">
    <source>
        <dbReference type="Proteomes" id="UP000694843"/>
    </source>
</evidence>
<dbReference type="InterPro" id="IPR000237">
    <property type="entry name" value="GRIP_dom"/>
</dbReference>
<feature type="coiled-coil region" evidence="2">
    <location>
        <begin position="386"/>
        <end position="570"/>
    </location>
</feature>
<dbReference type="SMART" id="SM00755">
    <property type="entry name" value="Grip"/>
    <property type="match status" value="1"/>
</dbReference>
<name>A0A8B7NDH1_HYAAZ</name>
<dbReference type="RefSeq" id="XP_018011647.2">
    <property type="nucleotide sequence ID" value="XM_018156158.2"/>
</dbReference>
<feature type="coiled-coil region" evidence="2">
    <location>
        <begin position="273"/>
        <end position="352"/>
    </location>
</feature>
<proteinExistence type="predicted"/>
<feature type="coiled-coil region" evidence="2">
    <location>
        <begin position="599"/>
        <end position="673"/>
    </location>
</feature>
<dbReference type="OrthoDB" id="5848685at2759"/>
<dbReference type="PANTHER" id="PTHR23157:SF24">
    <property type="entry name" value="GOLGIN SUBFAMILY A MEMBER 1"/>
    <property type="match status" value="1"/>
</dbReference>
<feature type="region of interest" description="Disordered" evidence="3">
    <location>
        <begin position="680"/>
        <end position="718"/>
    </location>
</feature>
<dbReference type="KEGG" id="hazt:108668900"/>
<accession>A0A8B7NDH1</accession>
<dbReference type="PANTHER" id="PTHR23157">
    <property type="entry name" value="GRIP AND COILED-COIL DOMAIN-CONTAINING PROTEIN 1"/>
    <property type="match status" value="1"/>
</dbReference>
<gene>
    <name evidence="6" type="primary">LOC108668900</name>
</gene>
<sequence length="810" mass="91504">MFGNLKSKLEGVADLKKYAAPQNLANSVIGSRQRSGSHTPSIPASPAVPVNPGTLVTNVLSSQIQANGSRKGPPSSLPSISHSPLSNSSSRSHSREASLTSLPLSPGFSPIPSLDGKDSTPRSDSPMSPTPPTPTKQQDTLAREVVKLRAALEQQQDAHLARLSAKETEWRGKCSHLTDKVSEIQEALQKKDITISSLQKELDASKERNEELTKRLQDVQEDCDELEGLSVQEAAKIKHMLLNTSTELESARCQLRERAVTQAALEADLQTAQHKSRQQITQLQHKVEQLQQEVRHLEQCRQQQLRTSSDDCGLKELQEQHADREKSLLDKVEEWRSKCSSLEAELSAEQAARQEELMQHQQHQQQCGPQLEAERTKHAAAISTLQAEHRSEVDRLQERLIKEKEKTCQRVTEERERAKKEALLEVEKCKEEVRKVQEECRLKEISFEEELVRQKKALEEEKRCVIEERDKEKVAAKQMQQQLAAALAARDAACQDAEAARGAARTAEQRYQQLQNLLEEVQQQKQTQVAAEKAKSERLQSALSAERAEKQSLETAKLELENKQQVLLSEKTKLSEHLDEFAARVTTLQGERDEQLLHTAHLRESLEQLQQQLRQSQQKAGEWESDALTSLQEEHATREQELQATVQQLQQELQEKQQTFKLQQQRIADMKKTMQRELRISPEQQTEQTTNAASPQPSRHTTSDMPRSHSAAVLPSSSYVTRSSAEVPAFTKDGLVDPINLEYLKHVVLKFITSREYEAVHLTKAVATLLHLTPTEQQLLQDTLNWRMSWFGPKPQLGKGQQAYCIPPSH</sequence>
<feature type="region of interest" description="Disordered" evidence="3">
    <location>
        <begin position="20"/>
        <end position="49"/>
    </location>
</feature>
<keyword evidence="1 2" id="KW-0175">Coiled coil</keyword>
<feature type="compositionally biased region" description="Polar residues" evidence="3">
    <location>
        <begin position="682"/>
        <end position="705"/>
    </location>
</feature>
<protein>
    <submittedName>
        <fullName evidence="6">Golgin subfamily A member 1 isoform X1</fullName>
    </submittedName>
</protein>
<feature type="compositionally biased region" description="Polar residues" evidence="3">
    <location>
        <begin position="23"/>
        <end position="42"/>
    </location>
</feature>
<evidence type="ECO:0000313" key="6">
    <source>
        <dbReference type="RefSeq" id="XP_018011647.2"/>
    </source>
</evidence>
<feature type="compositionally biased region" description="Low complexity" evidence="3">
    <location>
        <begin position="73"/>
        <end position="101"/>
    </location>
</feature>